<keyword evidence="4 8" id="KW-0812">Transmembrane</keyword>
<proteinExistence type="inferred from homology"/>
<dbReference type="Pfam" id="PF16178">
    <property type="entry name" value="Anoct_dimer"/>
    <property type="match status" value="1"/>
</dbReference>
<evidence type="ECO:0000256" key="8">
    <source>
        <dbReference type="RuleBase" id="RU280814"/>
    </source>
</evidence>
<dbReference type="Ensembl" id="ENSSLUT00000060827.1">
    <property type="protein sequence ID" value="ENSSLUP00000059138.1"/>
    <property type="gene ID" value="ENSSLUG00000025289.1"/>
</dbReference>
<gene>
    <name evidence="12" type="primary">ano1a</name>
</gene>
<feature type="transmembrane region" description="Helical" evidence="8">
    <location>
        <begin position="398"/>
        <end position="421"/>
    </location>
</feature>
<feature type="domain" description="Anoctamin dimerisation" evidence="11">
    <location>
        <begin position="19"/>
        <end position="194"/>
    </location>
</feature>
<feature type="compositionally biased region" description="Basic residues" evidence="9">
    <location>
        <begin position="801"/>
        <end position="812"/>
    </location>
</feature>
<comment type="similarity">
    <text evidence="2 8">Belongs to the anoctamin family.</text>
</comment>
<reference evidence="12" key="1">
    <citation type="submission" date="2025-08" db="UniProtKB">
        <authorList>
            <consortium name="Ensembl"/>
        </authorList>
    </citation>
    <scope>IDENTIFICATION</scope>
</reference>
<comment type="caution">
    <text evidence="8">Lacks conserved residue(s) required for the propagation of feature annotation.</text>
</comment>
<dbReference type="Proteomes" id="UP000694568">
    <property type="component" value="Unplaced"/>
</dbReference>
<evidence type="ECO:0000256" key="7">
    <source>
        <dbReference type="ARBA" id="ARBA00023180"/>
    </source>
</evidence>
<name>A0A8D0AYA4_SANLU</name>
<feature type="transmembrane region" description="Helical" evidence="8">
    <location>
        <begin position="566"/>
        <end position="589"/>
    </location>
</feature>
<feature type="transmembrane region" description="Helical" evidence="8">
    <location>
        <begin position="215"/>
        <end position="239"/>
    </location>
</feature>
<sequence length="812" mass="94138">MKNLYAEDGSPVYPRQGPYFSDGQRRVDYVLTYQIQKPNSIRRQSSRFGDNNFIRRLWRSLNIRSRRAEAQPKEDPEIAAQDQRTDYHEDDKRFRREEFEENILETGLELEMDERVRVHAPWNVLCREAEFMKLKMPTKKNYEVKQGSNLVEKIRLFIHKVTAPLHPKVDPNRPQTVKFLSHPFSREKQHLYSFFYKYQPIGLIRKYFGEKVGLYFAWLGVYTQMLIPAAIVGVIVFLYGCATVDDNIPSMEICDPRHNITMCPLCDRACSYWKLVTACGTARASHLFDNPATVFFSIFMALWAVLFMEHWKRRQMRLNYIWDLTGFGEEEEREESEKAKVKLTCTDRLPAYLTTVVTMVFMILVTFAIVFGVILYRISIKAALHMSTYSDQSNIRATVKGTAAVINLVVIIILDEVYAAIARWLTALEVPKTDKSFEDRLIFKTFILKFANAFTPIVYLAFFRGRLVGRPGNYLYVVGSYRMEECAHAGCLMELCIQLCITMLGKQLIQNNLFEIGIPKLKKLLRRRKSDLDSKQEEELNRSLYRHEKDHILGPFVGLSPEYMEMIIQFGMVTLFVASFPLAPLFALLNNIIEIRLDAKKFVMELRRPIAAKAKDIGIWYNLLRGLSKVAVIVNAFVISFTSDFIPRLVYQYMFSVDGTMHGFVDHTLSYFNVSDFQPGTDPLQPMHLVVCPSVSRYKDYREPPWASTPYELSKEFWVVLAARLAFVVVFQNVVMLMSDFVDWLIPDIPKDISLQIHKEKILMVELFMKEEQGKRLAARENHNQDNCNSPSSANQSPPRPRSRPVSHGTSH</sequence>
<feature type="compositionally biased region" description="Basic and acidic residues" evidence="9">
    <location>
        <begin position="66"/>
        <end position="76"/>
    </location>
</feature>
<feature type="transmembrane region" description="Helical" evidence="8">
    <location>
        <begin position="441"/>
        <end position="462"/>
    </location>
</feature>
<evidence type="ECO:0000256" key="6">
    <source>
        <dbReference type="ARBA" id="ARBA00023136"/>
    </source>
</evidence>
<feature type="transmembrane region" description="Helical" evidence="8">
    <location>
        <begin position="352"/>
        <end position="378"/>
    </location>
</feature>
<feature type="transmembrane region" description="Helical" evidence="8">
    <location>
        <begin position="292"/>
        <end position="308"/>
    </location>
</feature>
<dbReference type="GO" id="GO:0005886">
    <property type="term" value="C:plasma membrane"/>
    <property type="evidence" value="ECO:0007669"/>
    <property type="project" value="UniProtKB-SubCell"/>
</dbReference>
<keyword evidence="7" id="KW-0325">Glycoprotein</keyword>
<dbReference type="AlphaFoldDB" id="A0A8D0AYA4"/>
<evidence type="ECO:0000256" key="9">
    <source>
        <dbReference type="SAM" id="MobiDB-lite"/>
    </source>
</evidence>
<evidence type="ECO:0000256" key="3">
    <source>
        <dbReference type="ARBA" id="ARBA00022475"/>
    </source>
</evidence>
<organism evidence="12 13">
    <name type="scientific">Sander lucioperca</name>
    <name type="common">Pike-perch</name>
    <name type="synonym">Perca lucioperca</name>
    <dbReference type="NCBI Taxonomy" id="283035"/>
    <lineage>
        <taxon>Eukaryota</taxon>
        <taxon>Metazoa</taxon>
        <taxon>Chordata</taxon>
        <taxon>Craniata</taxon>
        <taxon>Vertebrata</taxon>
        <taxon>Euteleostomi</taxon>
        <taxon>Actinopterygii</taxon>
        <taxon>Neopterygii</taxon>
        <taxon>Teleostei</taxon>
        <taxon>Neoteleostei</taxon>
        <taxon>Acanthomorphata</taxon>
        <taxon>Eupercaria</taxon>
        <taxon>Perciformes</taxon>
        <taxon>Percoidei</taxon>
        <taxon>Percidae</taxon>
        <taxon>Luciopercinae</taxon>
        <taxon>Sander</taxon>
    </lineage>
</organism>
<dbReference type="Pfam" id="PF04547">
    <property type="entry name" value="Anoctamin"/>
    <property type="match status" value="1"/>
</dbReference>
<evidence type="ECO:0000256" key="2">
    <source>
        <dbReference type="ARBA" id="ARBA00009671"/>
    </source>
</evidence>
<comment type="subcellular location">
    <subcellularLocation>
        <location evidence="1">Cell membrane</location>
        <topology evidence="1">Multi-pass membrane protein</topology>
    </subcellularLocation>
    <subcellularLocation>
        <location evidence="8">Membrane</location>
        <topology evidence="8">Multi-pass membrane protein</topology>
    </subcellularLocation>
</comment>
<feature type="domain" description="Anoctamin transmembrane" evidence="10">
    <location>
        <begin position="204"/>
        <end position="760"/>
    </location>
</feature>
<dbReference type="InterPro" id="IPR032394">
    <property type="entry name" value="Anoct_dimer"/>
</dbReference>
<feature type="compositionally biased region" description="Low complexity" evidence="9">
    <location>
        <begin position="787"/>
        <end position="797"/>
    </location>
</feature>
<dbReference type="InterPro" id="IPR007632">
    <property type="entry name" value="Anoctamin"/>
</dbReference>
<dbReference type="InterPro" id="IPR049452">
    <property type="entry name" value="Anoctamin_TM"/>
</dbReference>
<keyword evidence="5 8" id="KW-1133">Transmembrane helix</keyword>
<dbReference type="GO" id="GO:0046983">
    <property type="term" value="F:protein dimerization activity"/>
    <property type="evidence" value="ECO:0007669"/>
    <property type="project" value="InterPro"/>
</dbReference>
<keyword evidence="6 8" id="KW-0472">Membrane</keyword>
<evidence type="ECO:0000256" key="4">
    <source>
        <dbReference type="ARBA" id="ARBA00022692"/>
    </source>
</evidence>
<evidence type="ECO:0000256" key="5">
    <source>
        <dbReference type="ARBA" id="ARBA00022989"/>
    </source>
</evidence>
<dbReference type="PANTHER" id="PTHR12308:SF13">
    <property type="entry name" value="ANOCTAMIN-1"/>
    <property type="match status" value="1"/>
</dbReference>
<keyword evidence="3" id="KW-1003">Cell membrane</keyword>
<evidence type="ECO:0000259" key="11">
    <source>
        <dbReference type="Pfam" id="PF16178"/>
    </source>
</evidence>
<dbReference type="PANTHER" id="PTHR12308">
    <property type="entry name" value="ANOCTAMIN"/>
    <property type="match status" value="1"/>
</dbReference>
<feature type="region of interest" description="Disordered" evidence="9">
    <location>
        <begin position="776"/>
        <end position="812"/>
    </location>
</feature>
<evidence type="ECO:0000313" key="12">
    <source>
        <dbReference type="Ensembl" id="ENSSLUP00000059138.1"/>
    </source>
</evidence>
<accession>A0A8D0AYA4</accession>
<dbReference type="GO" id="GO:0005229">
    <property type="term" value="F:intracellularly calcium-gated chloride channel activity"/>
    <property type="evidence" value="ECO:0007669"/>
    <property type="project" value="TreeGrafter"/>
</dbReference>
<evidence type="ECO:0000259" key="10">
    <source>
        <dbReference type="Pfam" id="PF04547"/>
    </source>
</evidence>
<keyword evidence="13" id="KW-1185">Reference proteome</keyword>
<protein>
    <recommendedName>
        <fullName evidence="8">Anoctamin</fullName>
    </recommendedName>
</protein>
<evidence type="ECO:0000256" key="1">
    <source>
        <dbReference type="ARBA" id="ARBA00004651"/>
    </source>
</evidence>
<reference evidence="12" key="2">
    <citation type="submission" date="2025-09" db="UniProtKB">
        <authorList>
            <consortium name="Ensembl"/>
        </authorList>
    </citation>
    <scope>IDENTIFICATION</scope>
</reference>
<dbReference type="GeneTree" id="ENSGT00940000157182"/>
<feature type="region of interest" description="Disordered" evidence="9">
    <location>
        <begin position="66"/>
        <end position="87"/>
    </location>
</feature>
<evidence type="ECO:0000313" key="13">
    <source>
        <dbReference type="Proteomes" id="UP000694568"/>
    </source>
</evidence>